<dbReference type="Proteomes" id="UP000805649">
    <property type="component" value="Unassembled WGS sequence"/>
</dbReference>
<evidence type="ECO:0000313" key="2">
    <source>
        <dbReference type="Proteomes" id="UP000805649"/>
    </source>
</evidence>
<reference evidence="1 2" key="1">
    <citation type="journal article" date="2020" name="Phytopathology">
        <title>Genome Sequence Resources of Colletotrichum truncatum, C. plurivorum, C. musicola, and C. sojae: Four Species Pathogenic to Soybean (Glycine max).</title>
        <authorList>
            <person name="Rogerio F."/>
            <person name="Boufleur T.R."/>
            <person name="Ciampi-Guillardi M."/>
            <person name="Sukno S.A."/>
            <person name="Thon M.R."/>
            <person name="Massola Junior N.S."/>
            <person name="Baroncelli R."/>
        </authorList>
    </citation>
    <scope>NUCLEOTIDE SEQUENCE [LARGE SCALE GENOMIC DNA]</scope>
    <source>
        <strain evidence="1 2">CMES1059</strain>
    </source>
</reference>
<sequence length="1353" mass="147874">MRPLMPGPQMPLFLFVLTLLLSFSTTISAASNNTRLINGTSTDAQALVQQALKVLAVVNKGRVENPVFNKNENEDPVEENKPAALLDYTVDPKSLSARGWRRDEKNSTVSGSYRIPKELAEAAAAVAESTPQEPEGDHEDVAAKIRKKYHPEFLNDTNTPDELQAPEGRLSTYAGKNQEKRASGYWMIDDQSHPGQSPFSPAGYKVWRNVKDFGAKGDGKTDDTAAINKAISDGARCGEQCKTSTIAPAVVYFPPGTYLVSGSIIQYYNTQFLGDPTNVPTIMAASSFVGLGVFTSNKYIDDNVGWYLNTANFLRSIKNFKIDIRLTDPYAYVCAIHWQVAQASSLENIEFYMLYNSEVPHSTQQGIYMENGSGGFLADLTFVGGNFGAYFGNQQFTTSHLVFVNCKSALQVHWDWAWTMQDFVIEGCENGLVVTGGAGGEHSTGQSLGSLILMDTIIANTPNGIVTSLHAENSTSFLLQNVGFFNVKTAVTDSLQKKTLLAGGNEVYVESWGFGRMTDKKGAGTFVNGEHIPAMNRSQELTGVQHDKMKANLFTRRRPKYYDVPANKVMNVRALGAKGDGKTDDTAVLNSILSGAANTSSVVYFPFGVYIVKDTLRVPMGSRIIGQVWSQIMGTGANFEDETQPRAVVQVGRPQDPPGIIEIQDMMFTVSGPTAGAVLLEWNAKESSKGSVGMWDSHFRVGGAIGSNLQRENCPKNTGQVNPKCKAASMLMHLKPESTAYLENVWAWVADHDLDRSTRDQIDIYVARGMLIESKKAWLWATSSEHCVFYQYQISGATNIVMGMIQTESPYYQPVPKAPQPFRTGLFPDDPTFSECSASDARCYSSWALRIIDSSAVYILGAGLYSWFFDYSQECLKTNDCQKRAVEIQESSDLWVYNLCTKAILEMVTPYGGVATFAKDNVNGFLSSVLAWLEGSEDTTGRRDFVGFQVHTINGLRNQNVSETCKTALSAKVLCDFWVMTFEEPAYRGTLENKTLTDSICDAGCGKSLQSWFDNVDSACKGYTISGSLPTLHGGRMWAGFNETCLKDPNTGAYCNDLIAEFTTVSSIEEMPKAEMCSECYINRLGLMQSSPYSIYDDYYKSDLELVYKTCGESGSTDIPPSVIPAPDPEPTICVSDEWHTVGQGGESCEQVSRSKNVSSVALYNMNTQIFSCKSIPEGTKLCLPLSCGTIISYTEKDTCSGLEAVYELAPGDIRRFNPWVYHDCSNLVGATGFFGNLLCAAPQNGEYSHGGPGGGGDTVTPHPGTGYASFPVDPPNNSTVAQGTTTKCGRWHVAEEGDSCVSICLSSEINIALFVAVNPSLGTEYIDCTNNLAFGRAYCTGPTYDWEDTEEL</sequence>
<organism evidence="1 2">
    <name type="scientific">Colletotrichum truncatum</name>
    <name type="common">Anthracnose fungus</name>
    <name type="synonym">Colletotrichum capsici</name>
    <dbReference type="NCBI Taxonomy" id="5467"/>
    <lineage>
        <taxon>Eukaryota</taxon>
        <taxon>Fungi</taxon>
        <taxon>Dikarya</taxon>
        <taxon>Ascomycota</taxon>
        <taxon>Pezizomycotina</taxon>
        <taxon>Sordariomycetes</taxon>
        <taxon>Hypocreomycetidae</taxon>
        <taxon>Glomerellales</taxon>
        <taxon>Glomerellaceae</taxon>
        <taxon>Colletotrichum</taxon>
        <taxon>Colletotrichum truncatum species complex</taxon>
    </lineage>
</organism>
<keyword evidence="2" id="KW-1185">Reference proteome</keyword>
<protein>
    <submittedName>
        <fullName evidence="1">Uncharacterized protein</fullName>
    </submittedName>
</protein>
<proteinExistence type="predicted"/>
<evidence type="ECO:0000313" key="1">
    <source>
        <dbReference type="EMBL" id="KAL0939538.1"/>
    </source>
</evidence>
<gene>
    <name evidence="1" type="ORF">CTRU02_206148</name>
</gene>
<name>A0ACC3Z613_COLTU</name>
<accession>A0ACC3Z613</accession>
<dbReference type="EMBL" id="VUJX02000003">
    <property type="protein sequence ID" value="KAL0939538.1"/>
    <property type="molecule type" value="Genomic_DNA"/>
</dbReference>
<comment type="caution">
    <text evidence="1">The sequence shown here is derived from an EMBL/GenBank/DDBJ whole genome shotgun (WGS) entry which is preliminary data.</text>
</comment>